<evidence type="ECO:0000256" key="2">
    <source>
        <dbReference type="ARBA" id="ARBA00004922"/>
    </source>
</evidence>
<dbReference type="PANTHER" id="PTHR11742">
    <property type="entry name" value="MANNOSYL-OLIGOSACCHARIDE ALPHA-1,2-MANNOSIDASE-RELATED"/>
    <property type="match status" value="1"/>
</dbReference>
<comment type="cofactor">
    <cofactor evidence="1 7">
        <name>Ca(2+)</name>
        <dbReference type="ChEBI" id="CHEBI:29108"/>
    </cofactor>
</comment>
<name>A0A6A6WMR0_9PEZI</name>
<feature type="active site" evidence="6">
    <location>
        <position position="502"/>
    </location>
</feature>
<dbReference type="EMBL" id="ML996565">
    <property type="protein sequence ID" value="KAF2763517.1"/>
    <property type="molecule type" value="Genomic_DNA"/>
</dbReference>
<dbReference type="InterPro" id="IPR012341">
    <property type="entry name" value="6hp_glycosidase-like_sf"/>
</dbReference>
<evidence type="ECO:0000256" key="3">
    <source>
        <dbReference type="ARBA" id="ARBA00007658"/>
    </source>
</evidence>
<evidence type="ECO:0000256" key="6">
    <source>
        <dbReference type="PIRSR" id="PIRSR601382-1"/>
    </source>
</evidence>
<evidence type="ECO:0000256" key="5">
    <source>
        <dbReference type="ARBA" id="ARBA00023157"/>
    </source>
</evidence>
<dbReference type="UniPathway" id="UPA00378"/>
<keyword evidence="7" id="KW-0106">Calcium</keyword>
<dbReference type="SUPFAM" id="SSF48225">
    <property type="entry name" value="Seven-hairpin glycosidases"/>
    <property type="match status" value="1"/>
</dbReference>
<keyword evidence="5 8" id="KW-1015">Disulfide bond</keyword>
<gene>
    <name evidence="10" type="ORF">EJ05DRAFT_496336</name>
</gene>
<feature type="active site" description="Proton donor" evidence="6">
    <location>
        <position position="178"/>
    </location>
</feature>
<dbReference type="InterPro" id="IPR036026">
    <property type="entry name" value="Seven-hairpin_glycosidases"/>
</dbReference>
<feature type="disulfide bond" evidence="8">
    <location>
        <begin position="390"/>
        <end position="419"/>
    </location>
</feature>
<evidence type="ECO:0000313" key="10">
    <source>
        <dbReference type="EMBL" id="KAF2763517.1"/>
    </source>
</evidence>
<dbReference type="PANTHER" id="PTHR11742:SF49">
    <property type="entry name" value="ALPHA-1,2-MANNOSIDASE"/>
    <property type="match status" value="1"/>
</dbReference>
<dbReference type="InterPro" id="IPR050749">
    <property type="entry name" value="Glycosyl_Hydrolase_47"/>
</dbReference>
<dbReference type="GO" id="GO:0036503">
    <property type="term" value="P:ERAD pathway"/>
    <property type="evidence" value="ECO:0007669"/>
    <property type="project" value="UniProtKB-ARBA"/>
</dbReference>
<dbReference type="PRINTS" id="PR00747">
    <property type="entry name" value="GLYHDRLASE47"/>
</dbReference>
<dbReference type="GO" id="GO:0005975">
    <property type="term" value="P:carbohydrate metabolic process"/>
    <property type="evidence" value="ECO:0007669"/>
    <property type="project" value="InterPro"/>
</dbReference>
<dbReference type="FunFam" id="1.50.10.10:FF:000037">
    <property type="entry name" value="alpha-1,2-Mannosidase"/>
    <property type="match status" value="1"/>
</dbReference>
<keyword evidence="4 9" id="KW-0378">Hydrolase</keyword>
<dbReference type="InterPro" id="IPR001382">
    <property type="entry name" value="Glyco_hydro_47"/>
</dbReference>
<evidence type="ECO:0000313" key="11">
    <source>
        <dbReference type="Proteomes" id="UP000799437"/>
    </source>
</evidence>
<keyword evidence="11" id="KW-1185">Reference proteome</keyword>
<dbReference type="AlphaFoldDB" id="A0A6A6WMR0"/>
<feature type="active site" description="Proton donor" evidence="6">
    <location>
        <position position="433"/>
    </location>
</feature>
<dbReference type="GeneID" id="54487430"/>
<evidence type="ECO:0000256" key="8">
    <source>
        <dbReference type="PIRSR" id="PIRSR601382-3"/>
    </source>
</evidence>
<comment type="pathway">
    <text evidence="2">Protein modification; protein glycosylation.</text>
</comment>
<dbReference type="Proteomes" id="UP000799437">
    <property type="component" value="Unassembled WGS sequence"/>
</dbReference>
<dbReference type="RefSeq" id="XP_033605968.1">
    <property type="nucleotide sequence ID" value="XM_033746376.1"/>
</dbReference>
<keyword evidence="7" id="KW-0479">Metal-binding</keyword>
<dbReference type="GO" id="GO:0005509">
    <property type="term" value="F:calcium ion binding"/>
    <property type="evidence" value="ECO:0007669"/>
    <property type="project" value="InterPro"/>
</dbReference>
<reference evidence="10" key="1">
    <citation type="journal article" date="2020" name="Stud. Mycol.">
        <title>101 Dothideomycetes genomes: a test case for predicting lifestyles and emergence of pathogens.</title>
        <authorList>
            <person name="Haridas S."/>
            <person name="Albert R."/>
            <person name="Binder M."/>
            <person name="Bloem J."/>
            <person name="Labutti K."/>
            <person name="Salamov A."/>
            <person name="Andreopoulos B."/>
            <person name="Baker S."/>
            <person name="Barry K."/>
            <person name="Bills G."/>
            <person name="Bluhm B."/>
            <person name="Cannon C."/>
            <person name="Castanera R."/>
            <person name="Culley D."/>
            <person name="Daum C."/>
            <person name="Ezra D."/>
            <person name="Gonzalez J."/>
            <person name="Henrissat B."/>
            <person name="Kuo A."/>
            <person name="Liang C."/>
            <person name="Lipzen A."/>
            <person name="Lutzoni F."/>
            <person name="Magnuson J."/>
            <person name="Mondo S."/>
            <person name="Nolan M."/>
            <person name="Ohm R."/>
            <person name="Pangilinan J."/>
            <person name="Park H.-J."/>
            <person name="Ramirez L."/>
            <person name="Alfaro M."/>
            <person name="Sun H."/>
            <person name="Tritt A."/>
            <person name="Yoshinaga Y."/>
            <person name="Zwiers L.-H."/>
            <person name="Turgeon B."/>
            <person name="Goodwin S."/>
            <person name="Spatafora J."/>
            <person name="Crous P."/>
            <person name="Grigoriev I."/>
        </authorList>
    </citation>
    <scope>NUCLEOTIDE SEQUENCE</scope>
    <source>
        <strain evidence="10">CBS 121739</strain>
    </source>
</reference>
<dbReference type="GO" id="GO:0005783">
    <property type="term" value="C:endoplasmic reticulum"/>
    <property type="evidence" value="ECO:0007669"/>
    <property type="project" value="TreeGrafter"/>
</dbReference>
<feature type="binding site" evidence="7">
    <location>
        <position position="588"/>
    </location>
    <ligand>
        <name>Ca(2+)</name>
        <dbReference type="ChEBI" id="CHEBI:29108"/>
    </ligand>
</feature>
<feature type="active site" evidence="6">
    <location>
        <position position="318"/>
    </location>
</feature>
<dbReference type="EC" id="3.2.1.-" evidence="9"/>
<proteinExistence type="inferred from homology"/>
<accession>A0A6A6WMR0</accession>
<dbReference type="GO" id="GO:0016020">
    <property type="term" value="C:membrane"/>
    <property type="evidence" value="ECO:0007669"/>
    <property type="project" value="InterPro"/>
</dbReference>
<dbReference type="GO" id="GO:0004571">
    <property type="term" value="F:mannosyl-oligosaccharide 1,2-alpha-mannosidase activity"/>
    <property type="evidence" value="ECO:0007669"/>
    <property type="project" value="InterPro"/>
</dbReference>
<dbReference type="Pfam" id="PF01532">
    <property type="entry name" value="Glyco_hydro_47"/>
    <property type="match status" value="1"/>
</dbReference>
<protein>
    <recommendedName>
        <fullName evidence="9">alpha-1,2-Mannosidase</fullName>
        <ecNumber evidence="9">3.2.1.-</ecNumber>
    </recommendedName>
</protein>
<comment type="similarity">
    <text evidence="3 9">Belongs to the glycosyl hydrolase 47 family.</text>
</comment>
<evidence type="ECO:0000256" key="1">
    <source>
        <dbReference type="ARBA" id="ARBA00001913"/>
    </source>
</evidence>
<evidence type="ECO:0000256" key="7">
    <source>
        <dbReference type="PIRSR" id="PIRSR601382-2"/>
    </source>
</evidence>
<dbReference type="Gene3D" id="1.50.10.10">
    <property type="match status" value="1"/>
</dbReference>
<evidence type="ECO:0000256" key="4">
    <source>
        <dbReference type="ARBA" id="ARBA00022801"/>
    </source>
</evidence>
<sequence>MNPLIRRWISLIALSTGIVFFLYSFADNNDFLGPSNLDETSTNPTATHVSWKDIPEKYPLSSYVSLPTGAPIEIPKIQFDFQEETTESKKKRLARQKDVKDTFMKAWRGYKKHAWLQDEVAPVTGSYNNKYGGWAATLVDNLDTLLIMGMEKEFVHGVVALKNIDYTTSKQNTINVFETTIRHLGGLLSAHDLSNGKHPILLKKAVELGEMLYAAFDTPNRLPMSRFHWQTSAFNPEAIHEASMNVVTAELGSLSLEFTRLSQLTGDLRYYDAIQRITDVLEKNQNSTKLPGMWPLSVNSQREIFTVDRTFTLGAMADSLYEYFPKQHMLLSGLTPQYQSMYETAIEVAKAQLFFRPMTPSNADILISGSTHANAVNSVDLTPEGQHLTCFVGGMVGIAAKLFSRPEDIRIARQLTDGCVWAYKSMPTGIMPEIFHAVPCSKADEACEWDQDAWYKEILSLAPSSERPSKDFRVNAQKVISEKKLPPGFSSVKDARYMLRPEAIESVFILYRITGDQKYADEAWEMFSAVKEHTATDIGAAGIQDVRDENSQQLNECESFWMAETLKYFYLIFSEPNLVSLDDWVLNTEAHPLKRPARA</sequence>
<dbReference type="OrthoDB" id="8118055at2759"/>
<keyword evidence="9 10" id="KW-0326">Glycosidase</keyword>
<evidence type="ECO:0000256" key="9">
    <source>
        <dbReference type="RuleBase" id="RU361193"/>
    </source>
</evidence>
<organism evidence="10 11">
    <name type="scientific">Pseudovirgaria hyperparasitica</name>
    <dbReference type="NCBI Taxonomy" id="470096"/>
    <lineage>
        <taxon>Eukaryota</taxon>
        <taxon>Fungi</taxon>
        <taxon>Dikarya</taxon>
        <taxon>Ascomycota</taxon>
        <taxon>Pezizomycotina</taxon>
        <taxon>Dothideomycetes</taxon>
        <taxon>Dothideomycetes incertae sedis</taxon>
        <taxon>Acrospermales</taxon>
        <taxon>Acrospermaceae</taxon>
        <taxon>Pseudovirgaria</taxon>
    </lineage>
</organism>